<evidence type="ECO:0000313" key="5">
    <source>
        <dbReference type="EMBL" id="SDU44497.1"/>
    </source>
</evidence>
<dbReference type="NCBIfam" id="TIGR01691">
    <property type="entry name" value="enolase-ppase"/>
    <property type="match status" value="1"/>
</dbReference>
<keyword evidence="6" id="KW-1185">Reference proteome</keyword>
<dbReference type="FunFam" id="3.40.50.1000:FF:000079">
    <property type="entry name" value="Enolase-phosphatase E1"/>
    <property type="match status" value="1"/>
</dbReference>
<evidence type="ECO:0000313" key="6">
    <source>
        <dbReference type="Proteomes" id="UP000183772"/>
    </source>
</evidence>
<keyword evidence="4" id="KW-0460">Magnesium</keyword>
<comment type="pathway">
    <text evidence="4">Amino-acid biosynthesis; L-methionine biosynthesis via salvage pathway; L-methionine from S-methyl-5-thio-alpha-D-ribose 1-phosphate: step 3/6.</text>
</comment>
<evidence type="ECO:0000256" key="1">
    <source>
        <dbReference type="ARBA" id="ARBA00022605"/>
    </source>
</evidence>
<dbReference type="InterPro" id="IPR006439">
    <property type="entry name" value="HAD-SF_hydro_IA"/>
</dbReference>
<protein>
    <recommendedName>
        <fullName evidence="4">Enolase-phosphatase E1</fullName>
        <ecNumber evidence="4">3.1.3.77</ecNumber>
    </recommendedName>
    <alternativeName>
        <fullName evidence="4">2,3-diketo-5-methylthio-1-phosphopentane phosphatase</fullName>
    </alternativeName>
</protein>
<dbReference type="Gene3D" id="1.10.720.60">
    <property type="match status" value="1"/>
</dbReference>
<dbReference type="EC" id="3.1.3.77" evidence="4"/>
<dbReference type="GO" id="GO:0019509">
    <property type="term" value="P:L-methionine salvage from methylthioadenosine"/>
    <property type="evidence" value="ECO:0007669"/>
    <property type="project" value="UniProtKB-UniRule"/>
</dbReference>
<keyword evidence="1 4" id="KW-0028">Amino-acid biosynthesis</keyword>
<dbReference type="InterPro" id="IPR036412">
    <property type="entry name" value="HAD-like_sf"/>
</dbReference>
<dbReference type="PRINTS" id="PR00413">
    <property type="entry name" value="HADHALOGNASE"/>
</dbReference>
<dbReference type="GO" id="GO:0000287">
    <property type="term" value="F:magnesium ion binding"/>
    <property type="evidence" value="ECO:0007669"/>
    <property type="project" value="UniProtKB-UniRule"/>
</dbReference>
<comment type="pathway">
    <text evidence="4">Amino-acid biosynthesis; L-methionine biosynthesis via salvage pathway; L-methionine from S-methyl-5-thio-alpha-D-ribose 1-phosphate: step 4/6.</text>
</comment>
<evidence type="ECO:0000256" key="4">
    <source>
        <dbReference type="HAMAP-Rule" id="MF_01681"/>
    </source>
</evidence>
<dbReference type="SFLD" id="SFLDS00003">
    <property type="entry name" value="Haloacid_Dehalogenase"/>
    <property type="match status" value="1"/>
</dbReference>
<dbReference type="PANTHER" id="PTHR20371">
    <property type="entry name" value="ENOLASE-PHOSPHATASE E1"/>
    <property type="match status" value="1"/>
</dbReference>
<dbReference type="GO" id="GO:0043874">
    <property type="term" value="F:acireductone synthase activity"/>
    <property type="evidence" value="ECO:0007669"/>
    <property type="project" value="UniProtKB-EC"/>
</dbReference>
<evidence type="ECO:0000256" key="3">
    <source>
        <dbReference type="ARBA" id="ARBA00023167"/>
    </source>
</evidence>
<dbReference type="SUPFAM" id="SSF56784">
    <property type="entry name" value="HAD-like"/>
    <property type="match status" value="1"/>
</dbReference>
<dbReference type="EMBL" id="LT629790">
    <property type="protein sequence ID" value="SDU44497.1"/>
    <property type="molecule type" value="Genomic_DNA"/>
</dbReference>
<comment type="function">
    <text evidence="4">Bifunctional enzyme that catalyzes the enolization of 2,3-diketo-5-methylthiopentyl-1-phosphate (DK-MTP-1-P) into the intermediate 2-hydroxy-3-keto-5-methylthiopentenyl-1-phosphate (HK-MTPenyl-1-P), which is then dephosphorylated to form the acireductone 1,2-dihydroxy-3-keto-5-methylthiopentene (DHK-MTPene).</text>
</comment>
<dbReference type="SFLD" id="SFLDG01129">
    <property type="entry name" value="C1.5:_HAD__Beta-PGM__Phosphata"/>
    <property type="match status" value="1"/>
</dbReference>
<sequence length="285" mass="31350">MSIKAILTDIEGTTSAVSFVFDVLFPYAAQHLPTFVRQHADRSDVAEQLAAVRQDSGEPDADVERVVAILLGWIAEDRKATPLKALQGMVWEQGYQAGQLKGHVYPDAVEALKRWHRAGYGLHVYSSGSIQAQKLIFGCSEAGDLSPLFSGYFDTTSGPKREVQSYQKISQAIGIAPDEILFLSDIVQELDAARGAGMATCGLAREGGRWKGMSRWTVLRESILRSFHPAKKTLRPTRIVARELAPVGLRSSPKKWGSLRDPTGASSLATMFNLVLTDRRHQALW</sequence>
<organism evidence="5 6">
    <name type="scientific">Pseudomonas mediterranea</name>
    <dbReference type="NCBI Taxonomy" id="183795"/>
    <lineage>
        <taxon>Bacteria</taxon>
        <taxon>Pseudomonadati</taxon>
        <taxon>Pseudomonadota</taxon>
        <taxon>Gammaproteobacteria</taxon>
        <taxon>Pseudomonadales</taxon>
        <taxon>Pseudomonadaceae</taxon>
        <taxon>Pseudomonas</taxon>
    </lineage>
</organism>
<dbReference type="Pfam" id="PF00702">
    <property type="entry name" value="Hydrolase"/>
    <property type="match status" value="1"/>
</dbReference>
<dbReference type="GO" id="GO:0043716">
    <property type="term" value="F:2-hydroxy-3-keto-5-methylthiopentenyl-1-phosphate phosphatase activity"/>
    <property type="evidence" value="ECO:0007669"/>
    <property type="project" value="UniProtKB-UniRule"/>
</dbReference>
<dbReference type="SFLD" id="SFLDF00044">
    <property type="entry name" value="enolase-phosphatase"/>
    <property type="match status" value="1"/>
</dbReference>
<keyword evidence="2 4" id="KW-0378">Hydrolase</keyword>
<dbReference type="HAMAP" id="MF_01681">
    <property type="entry name" value="Salvage_MtnC"/>
    <property type="match status" value="1"/>
</dbReference>
<dbReference type="CDD" id="cd01629">
    <property type="entry name" value="HAD_EP"/>
    <property type="match status" value="1"/>
</dbReference>
<comment type="cofactor">
    <cofactor evidence="4">
        <name>Mg(2+)</name>
        <dbReference type="ChEBI" id="CHEBI:18420"/>
    </cofactor>
    <text evidence="4">Binds 1 Mg(2+) ion per subunit.</text>
</comment>
<dbReference type="PANTHER" id="PTHR20371:SF1">
    <property type="entry name" value="ENOLASE-PHOSPHATASE E1"/>
    <property type="match status" value="1"/>
</dbReference>
<gene>
    <name evidence="4" type="primary">mtnC</name>
    <name evidence="5" type="ORF">SAMN05216476_2180</name>
</gene>
<evidence type="ECO:0000256" key="2">
    <source>
        <dbReference type="ARBA" id="ARBA00022801"/>
    </source>
</evidence>
<comment type="subunit">
    <text evidence="4">Monomer.</text>
</comment>
<dbReference type="InterPro" id="IPR023214">
    <property type="entry name" value="HAD_sf"/>
</dbReference>
<dbReference type="Proteomes" id="UP000183772">
    <property type="component" value="Chromosome I"/>
</dbReference>
<reference evidence="5 6" key="1">
    <citation type="submission" date="2016-10" db="EMBL/GenBank/DDBJ databases">
        <authorList>
            <person name="Varghese N."/>
            <person name="Submissions S."/>
        </authorList>
    </citation>
    <scope>NUCLEOTIDE SEQUENCE [LARGE SCALE GENOMIC DNA]</scope>
    <source>
        <strain evidence="5 6">DSM 16733</strain>
    </source>
</reference>
<dbReference type="Gene3D" id="3.40.50.1000">
    <property type="entry name" value="HAD superfamily/HAD-like"/>
    <property type="match status" value="1"/>
</dbReference>
<dbReference type="InterPro" id="IPR023943">
    <property type="entry name" value="Enolase-ppase_E1"/>
</dbReference>
<keyword evidence="3 4" id="KW-0486">Methionine biosynthesis</keyword>
<dbReference type="SFLD" id="SFLDG01133">
    <property type="entry name" value="C1.5.4:_Enolase-phosphatase_Li"/>
    <property type="match status" value="1"/>
</dbReference>
<comment type="similarity">
    <text evidence="4">Belongs to the HAD-like hydrolase superfamily. MasA/MtnC family.</text>
</comment>
<dbReference type="GO" id="GO:0043715">
    <property type="term" value="F:2,3-diketo-5-methylthiopentyl-1-phosphate enolase activity"/>
    <property type="evidence" value="ECO:0007669"/>
    <property type="project" value="UniProtKB-UniRule"/>
</dbReference>
<keyword evidence="4" id="KW-0479">Metal-binding</keyword>
<comment type="catalytic activity">
    <reaction evidence="4">
        <text>5-methylsulfanyl-2,3-dioxopentyl phosphate + H2O = 1,2-dihydroxy-5-(methylsulfanyl)pent-1-en-3-one + phosphate</text>
        <dbReference type="Rhea" id="RHEA:21700"/>
        <dbReference type="ChEBI" id="CHEBI:15377"/>
        <dbReference type="ChEBI" id="CHEBI:43474"/>
        <dbReference type="ChEBI" id="CHEBI:49252"/>
        <dbReference type="ChEBI" id="CHEBI:58828"/>
        <dbReference type="EC" id="3.1.3.77"/>
    </reaction>
</comment>
<name>A0AAX2DAG0_9PSED</name>
<accession>A0AAX2DAG0</accession>
<proteinExistence type="inferred from homology"/>
<dbReference type="AlphaFoldDB" id="A0AAX2DAG0"/>